<evidence type="ECO:0000256" key="2">
    <source>
        <dbReference type="ARBA" id="ARBA00023315"/>
    </source>
</evidence>
<dbReference type="AlphaFoldDB" id="A0AAW8NZ10"/>
<gene>
    <name evidence="5" type="ORF">RJJ37_06380</name>
</gene>
<dbReference type="PANTHER" id="PTHR43877">
    <property type="entry name" value="AMINOALKYLPHOSPHONATE N-ACETYLTRANSFERASE-RELATED-RELATED"/>
    <property type="match status" value="1"/>
</dbReference>
<sequence>MRPVPDQNFAIRPAAASDLPGLTTLYQHLNPADPVLDKAMAEELFSTILAQPGMIVFIGFAGDIAAATATLIVVPNLTRNGASYALVENVVTHADHRQRGYAGAVIGHAVTEAWKAGCYKVMLLTGSKNPATLRFYENCGFVRDKTGLQIRRPEAELIPPAPS</sequence>
<evidence type="ECO:0000256" key="1">
    <source>
        <dbReference type="ARBA" id="ARBA00022679"/>
    </source>
</evidence>
<dbReference type="EC" id="2.3.1.-" evidence="5"/>
<evidence type="ECO:0000313" key="6">
    <source>
        <dbReference type="Proteomes" id="UP001269402"/>
    </source>
</evidence>
<dbReference type="PROSITE" id="PS51186">
    <property type="entry name" value="GNAT"/>
    <property type="match status" value="1"/>
</dbReference>
<keyword evidence="6" id="KW-1185">Reference proteome</keyword>
<proteinExistence type="predicted"/>
<dbReference type="Gene3D" id="3.40.630.30">
    <property type="match status" value="1"/>
</dbReference>
<name>A0AAW8NZ10_9HYPH</name>
<dbReference type="Proteomes" id="UP001269402">
    <property type="component" value="Unassembled WGS sequence"/>
</dbReference>
<evidence type="ECO:0000256" key="3">
    <source>
        <dbReference type="SAM" id="Phobius"/>
    </source>
</evidence>
<dbReference type="EMBL" id="JAVLSH010000002">
    <property type="protein sequence ID" value="MDR9759261.1"/>
    <property type="molecule type" value="Genomic_DNA"/>
</dbReference>
<dbReference type="Pfam" id="PF00583">
    <property type="entry name" value="Acetyltransf_1"/>
    <property type="match status" value="1"/>
</dbReference>
<evidence type="ECO:0000259" key="4">
    <source>
        <dbReference type="PROSITE" id="PS51186"/>
    </source>
</evidence>
<organism evidence="5 6">
    <name type="scientific">Rhizobium redzepovicii</name>
    <dbReference type="NCBI Taxonomy" id="2867518"/>
    <lineage>
        <taxon>Bacteria</taxon>
        <taxon>Pseudomonadati</taxon>
        <taxon>Pseudomonadota</taxon>
        <taxon>Alphaproteobacteria</taxon>
        <taxon>Hyphomicrobiales</taxon>
        <taxon>Rhizobiaceae</taxon>
        <taxon>Rhizobium/Agrobacterium group</taxon>
        <taxon>Rhizobium</taxon>
    </lineage>
</organism>
<dbReference type="CDD" id="cd04301">
    <property type="entry name" value="NAT_SF"/>
    <property type="match status" value="1"/>
</dbReference>
<dbReference type="InterPro" id="IPR050832">
    <property type="entry name" value="Bact_Acetyltransf"/>
</dbReference>
<dbReference type="InterPro" id="IPR000182">
    <property type="entry name" value="GNAT_dom"/>
</dbReference>
<reference evidence="6" key="1">
    <citation type="submission" date="2023-07" db="EMBL/GenBank/DDBJ databases">
        <title>Genomic characterization of faba bean (Vicia faba) microsymbionts in Mexican soils.</title>
        <authorList>
            <person name="Rivera Orduna F.N."/>
            <person name="Guevara-Luna J."/>
            <person name="Yan J."/>
            <person name="Arroyo-Herrera I."/>
            <person name="Li Y."/>
            <person name="Vasquez-Murrieta M.S."/>
            <person name="Wang E.T."/>
        </authorList>
    </citation>
    <scope>NUCLEOTIDE SEQUENCE [LARGE SCALE GENOMIC DNA]</scope>
    <source>
        <strain evidence="6">CH6</strain>
    </source>
</reference>
<dbReference type="InterPro" id="IPR016181">
    <property type="entry name" value="Acyl_CoA_acyltransferase"/>
</dbReference>
<keyword evidence="2 5" id="KW-0012">Acyltransferase</keyword>
<feature type="transmembrane region" description="Helical" evidence="3">
    <location>
        <begin position="54"/>
        <end position="74"/>
    </location>
</feature>
<accession>A0AAW8NZ10</accession>
<dbReference type="RefSeq" id="WP_097626699.1">
    <property type="nucleotide sequence ID" value="NZ_JAILYG010000001.1"/>
</dbReference>
<keyword evidence="3" id="KW-1133">Transmembrane helix</keyword>
<dbReference type="GO" id="GO:0016747">
    <property type="term" value="F:acyltransferase activity, transferring groups other than amino-acyl groups"/>
    <property type="evidence" value="ECO:0007669"/>
    <property type="project" value="InterPro"/>
</dbReference>
<comment type="caution">
    <text evidence="5">The sequence shown here is derived from an EMBL/GenBank/DDBJ whole genome shotgun (WGS) entry which is preliminary data.</text>
</comment>
<keyword evidence="3" id="KW-0472">Membrane</keyword>
<dbReference type="SUPFAM" id="SSF55729">
    <property type="entry name" value="Acyl-CoA N-acyltransferases (Nat)"/>
    <property type="match status" value="1"/>
</dbReference>
<keyword evidence="3" id="KW-0812">Transmembrane</keyword>
<keyword evidence="1 5" id="KW-0808">Transferase</keyword>
<feature type="domain" description="N-acetyltransferase" evidence="4">
    <location>
        <begin position="9"/>
        <end position="162"/>
    </location>
</feature>
<evidence type="ECO:0000313" key="5">
    <source>
        <dbReference type="EMBL" id="MDR9759261.1"/>
    </source>
</evidence>
<protein>
    <submittedName>
        <fullName evidence="5">GNAT family N-acetyltransferase</fullName>
        <ecNumber evidence="5">2.3.1.-</ecNumber>
    </submittedName>
</protein>